<organism evidence="2 3">
    <name type="scientific">Moryella indoligenes</name>
    <dbReference type="NCBI Taxonomy" id="371674"/>
    <lineage>
        <taxon>Bacteria</taxon>
        <taxon>Bacillati</taxon>
        <taxon>Bacillota</taxon>
        <taxon>Clostridia</taxon>
        <taxon>Lachnospirales</taxon>
        <taxon>Lachnospiraceae</taxon>
        <taxon>Moryella</taxon>
    </lineage>
</organism>
<keyword evidence="3" id="KW-1185">Reference proteome</keyword>
<evidence type="ECO:0000313" key="3">
    <source>
        <dbReference type="Proteomes" id="UP001241537"/>
    </source>
</evidence>
<accession>A0AAE4ALV8</accession>
<comment type="caution">
    <text evidence="2">The sequence shown here is derived from an EMBL/GenBank/DDBJ whole genome shotgun (WGS) entry which is preliminary data.</text>
</comment>
<dbReference type="EMBL" id="JAUSTO010000025">
    <property type="protein sequence ID" value="MDQ0153595.1"/>
    <property type="molecule type" value="Genomic_DNA"/>
</dbReference>
<proteinExistence type="predicted"/>
<dbReference type="AlphaFoldDB" id="A0AAE4ALV8"/>
<protein>
    <submittedName>
        <fullName evidence="2">Uncharacterized protein</fullName>
    </submittedName>
</protein>
<gene>
    <name evidence="2" type="ORF">J2S20_002316</name>
</gene>
<sequence>MISEEDISSHTKEMPEEEVAPVQPEEGKQKPETTKAVSRKRKVKK</sequence>
<feature type="region of interest" description="Disordered" evidence="1">
    <location>
        <begin position="1"/>
        <end position="45"/>
    </location>
</feature>
<reference evidence="2" key="1">
    <citation type="submission" date="2023-07" db="EMBL/GenBank/DDBJ databases">
        <title>Genomic Encyclopedia of Type Strains, Phase IV (KMG-IV): sequencing the most valuable type-strain genomes for metagenomic binning, comparative biology and taxonomic classification.</title>
        <authorList>
            <person name="Goeker M."/>
        </authorList>
    </citation>
    <scope>NUCLEOTIDE SEQUENCE</scope>
    <source>
        <strain evidence="2">DSM 19659</strain>
    </source>
</reference>
<evidence type="ECO:0000256" key="1">
    <source>
        <dbReference type="SAM" id="MobiDB-lite"/>
    </source>
</evidence>
<evidence type="ECO:0000313" key="2">
    <source>
        <dbReference type="EMBL" id="MDQ0153595.1"/>
    </source>
</evidence>
<dbReference type="Proteomes" id="UP001241537">
    <property type="component" value="Unassembled WGS sequence"/>
</dbReference>
<name>A0AAE4ALV8_9FIRM</name>